<dbReference type="EMBL" id="CP036261">
    <property type="protein sequence ID" value="QDS88458.1"/>
    <property type="molecule type" value="Genomic_DNA"/>
</dbReference>
<protein>
    <submittedName>
        <fullName evidence="1">Uncharacterized protein</fullName>
    </submittedName>
</protein>
<organism evidence="1 2">
    <name type="scientific">Rosistilla ulvae</name>
    <dbReference type="NCBI Taxonomy" id="1930277"/>
    <lineage>
        <taxon>Bacteria</taxon>
        <taxon>Pseudomonadati</taxon>
        <taxon>Planctomycetota</taxon>
        <taxon>Planctomycetia</taxon>
        <taxon>Pirellulales</taxon>
        <taxon>Pirellulaceae</taxon>
        <taxon>Rosistilla</taxon>
    </lineage>
</organism>
<proteinExistence type="predicted"/>
<dbReference type="Proteomes" id="UP000319557">
    <property type="component" value="Chromosome"/>
</dbReference>
<reference evidence="1 2" key="1">
    <citation type="submission" date="2019-02" db="EMBL/GenBank/DDBJ databases">
        <title>Deep-cultivation of Planctomycetes and their phenomic and genomic characterization uncovers novel biology.</title>
        <authorList>
            <person name="Wiegand S."/>
            <person name="Jogler M."/>
            <person name="Boedeker C."/>
            <person name="Pinto D."/>
            <person name="Vollmers J."/>
            <person name="Rivas-Marin E."/>
            <person name="Kohn T."/>
            <person name="Peeters S.H."/>
            <person name="Heuer A."/>
            <person name="Rast P."/>
            <person name="Oberbeckmann S."/>
            <person name="Bunk B."/>
            <person name="Jeske O."/>
            <person name="Meyerdierks A."/>
            <person name="Storesund J.E."/>
            <person name="Kallscheuer N."/>
            <person name="Luecker S."/>
            <person name="Lage O.M."/>
            <person name="Pohl T."/>
            <person name="Merkel B.J."/>
            <person name="Hornburger P."/>
            <person name="Mueller R.-W."/>
            <person name="Bruemmer F."/>
            <person name="Labrenz M."/>
            <person name="Spormann A.M."/>
            <person name="Op den Camp H."/>
            <person name="Overmann J."/>
            <person name="Amann R."/>
            <person name="Jetten M.S.M."/>
            <person name="Mascher T."/>
            <person name="Medema M.H."/>
            <person name="Devos D.P."/>
            <person name="Kaster A.-K."/>
            <person name="Ovreas L."/>
            <person name="Rohde M."/>
            <person name="Galperin M.Y."/>
            <person name="Jogler C."/>
        </authorList>
    </citation>
    <scope>NUCLEOTIDE SEQUENCE [LARGE SCALE GENOMIC DNA]</scope>
    <source>
        <strain evidence="1 2">EC9</strain>
    </source>
</reference>
<gene>
    <name evidence="1" type="ORF">EC9_26490</name>
</gene>
<evidence type="ECO:0000313" key="2">
    <source>
        <dbReference type="Proteomes" id="UP000319557"/>
    </source>
</evidence>
<sequence>MFYTNRCPNQEQSILPRFVFYEHRQTVGEPEPTFENRSASPRQFVSHLLLYKAARHSMTNWTANLWRDNELATATLKMALRHGRKTAKKCFNADLADFSELRCEPG</sequence>
<dbReference type="KEGG" id="ruv:EC9_26490"/>
<accession>A0A517M0Q5</accession>
<dbReference type="RefSeq" id="WP_145345694.1">
    <property type="nucleotide sequence ID" value="NZ_CP036261.1"/>
</dbReference>
<keyword evidence="2" id="KW-1185">Reference proteome</keyword>
<name>A0A517M0Q5_9BACT</name>
<evidence type="ECO:0000313" key="1">
    <source>
        <dbReference type="EMBL" id="QDS88458.1"/>
    </source>
</evidence>
<dbReference type="AlphaFoldDB" id="A0A517M0Q5"/>